<accession>A0A1L3Q1V1</accession>
<dbReference type="Proteomes" id="UP000186879">
    <property type="component" value="Chromosome"/>
</dbReference>
<dbReference type="Proteomes" id="UP000267921">
    <property type="component" value="Unassembled WGS sequence"/>
</dbReference>
<evidence type="ECO:0000313" key="6">
    <source>
        <dbReference type="Proteomes" id="UP000198669"/>
    </source>
</evidence>
<dbReference type="KEGG" id="mhaz:BHR79_04555"/>
<dbReference type="Proteomes" id="UP000198669">
    <property type="component" value="Unassembled WGS sequence"/>
</dbReference>
<dbReference type="EMBL" id="CP017921">
    <property type="protein sequence ID" value="APH38830.1"/>
    <property type="molecule type" value="Genomic_DNA"/>
</dbReference>
<reference evidence="3 7" key="3">
    <citation type="submission" date="2018-10" db="EMBL/GenBank/DDBJ databases">
        <title>Cultivation of a novel Methanohalophilus strain from Kebrit Deep of the Red Sea and a genomic comparison of members of the genus Methanohalophilus.</title>
        <authorList>
            <person name="Guan Y."/>
            <person name="Ngugi D.K."/>
            <person name="Stingl U."/>
        </authorList>
    </citation>
    <scope>NUCLEOTIDE SEQUENCE [LARGE SCALE GENOMIC DNA]</scope>
    <source>
        <strain evidence="3 7">DSM 3094</strain>
    </source>
</reference>
<protein>
    <submittedName>
        <fullName evidence="2">Uncharacterized protein</fullName>
    </submittedName>
</protein>
<feature type="transmembrane region" description="Helical" evidence="1">
    <location>
        <begin position="48"/>
        <end position="66"/>
    </location>
</feature>
<dbReference type="OrthoDB" id="142281at2157"/>
<evidence type="ECO:0000313" key="4">
    <source>
        <dbReference type="EMBL" id="SDW70698.1"/>
    </source>
</evidence>
<evidence type="ECO:0000313" key="3">
    <source>
        <dbReference type="EMBL" id="RNI08025.1"/>
    </source>
</evidence>
<reference evidence="2 5" key="1">
    <citation type="submission" date="2016-10" db="EMBL/GenBank/DDBJ databases">
        <title>Methanohalophilus halophilus.</title>
        <authorList>
            <person name="L'haridon S."/>
        </authorList>
    </citation>
    <scope>NUCLEOTIDE SEQUENCE [LARGE SCALE GENOMIC DNA]</scope>
    <source>
        <strain evidence="2 5">Z-7982</strain>
    </source>
</reference>
<keyword evidence="1" id="KW-0812">Transmembrane</keyword>
<evidence type="ECO:0000313" key="7">
    <source>
        <dbReference type="Proteomes" id="UP000267921"/>
    </source>
</evidence>
<name>A0A1L3Q1V1_9EURY</name>
<dbReference type="RefSeq" id="WP_072561277.1">
    <property type="nucleotide sequence ID" value="NZ_CP017921.1"/>
</dbReference>
<dbReference type="AlphaFoldDB" id="A0A1L3Q1V1"/>
<gene>
    <name evidence="2" type="ORF">BHR79_04555</name>
    <name evidence="3" type="ORF">EFE40_08730</name>
    <name evidence="4" type="ORF">SAMN04515625_1462</name>
</gene>
<evidence type="ECO:0000313" key="5">
    <source>
        <dbReference type="Proteomes" id="UP000186879"/>
    </source>
</evidence>
<feature type="transmembrane region" description="Helical" evidence="1">
    <location>
        <begin position="120"/>
        <end position="138"/>
    </location>
</feature>
<dbReference type="GeneID" id="30583009"/>
<evidence type="ECO:0000313" key="2">
    <source>
        <dbReference type="EMBL" id="APH38830.1"/>
    </source>
</evidence>
<reference evidence="4 6" key="2">
    <citation type="submission" date="2016-10" db="EMBL/GenBank/DDBJ databases">
        <authorList>
            <person name="de Groot N.N."/>
        </authorList>
    </citation>
    <scope>NUCLEOTIDE SEQUENCE [LARGE SCALE GENOMIC DNA]</scope>
    <source>
        <strain evidence="4 6">Z-7982</strain>
    </source>
</reference>
<evidence type="ECO:0000256" key="1">
    <source>
        <dbReference type="SAM" id="Phobius"/>
    </source>
</evidence>
<feature type="transmembrane region" description="Helical" evidence="1">
    <location>
        <begin position="7"/>
        <end position="28"/>
    </location>
</feature>
<sequence length="150" mass="16548">MERNYNGLKFFSLLWGILYMAAGLIQVGKGVGLLHASFLSSSLLPAELAGGIVLVVIGAVFFVAIFEFSKDSFEGSAYAYVGILLCLVFGILYFLSMVADLINAYILAMEGYEKWTFVDSFKPALYLGILSGFVYIFWKNRFSPVNQGGF</sequence>
<feature type="transmembrane region" description="Helical" evidence="1">
    <location>
        <begin position="78"/>
        <end position="108"/>
    </location>
</feature>
<organism evidence="2 5">
    <name type="scientific">Methanohalophilus halophilus</name>
    <dbReference type="NCBI Taxonomy" id="2177"/>
    <lineage>
        <taxon>Archaea</taxon>
        <taxon>Methanobacteriati</taxon>
        <taxon>Methanobacteriota</taxon>
        <taxon>Stenosarchaea group</taxon>
        <taxon>Methanomicrobia</taxon>
        <taxon>Methanosarcinales</taxon>
        <taxon>Methanosarcinaceae</taxon>
        <taxon>Methanohalophilus</taxon>
    </lineage>
</organism>
<proteinExistence type="predicted"/>
<keyword evidence="1" id="KW-0472">Membrane</keyword>
<dbReference type="EMBL" id="RJJG01000006">
    <property type="protein sequence ID" value="RNI08025.1"/>
    <property type="molecule type" value="Genomic_DNA"/>
</dbReference>
<dbReference type="STRING" id="2177.BHR79_04555"/>
<dbReference type="EMBL" id="FNMU01000004">
    <property type="protein sequence ID" value="SDW70698.1"/>
    <property type="molecule type" value="Genomic_DNA"/>
</dbReference>
<keyword evidence="5" id="KW-1185">Reference proteome</keyword>
<keyword evidence="1" id="KW-1133">Transmembrane helix</keyword>